<dbReference type="PANTHER" id="PTHR43155:SF2">
    <property type="entry name" value="CYCLIC DI-GMP PHOSPHODIESTERASE PA4108"/>
    <property type="match status" value="1"/>
</dbReference>
<dbReference type="InterPro" id="IPR037522">
    <property type="entry name" value="HD_GYP_dom"/>
</dbReference>
<dbReference type="eggNOG" id="COG2206">
    <property type="taxonomic scope" value="Bacteria"/>
</dbReference>
<dbReference type="AlphaFoldDB" id="Q2SQ88"/>
<dbReference type="CDD" id="cd00077">
    <property type="entry name" value="HDc"/>
    <property type="match status" value="1"/>
</dbReference>
<evidence type="ECO:0000259" key="1">
    <source>
        <dbReference type="PROSITE" id="PS51832"/>
    </source>
</evidence>
<dbReference type="EMBL" id="CP000155">
    <property type="protein sequence ID" value="ABC27186.1"/>
    <property type="molecule type" value="Genomic_DNA"/>
</dbReference>
<protein>
    <submittedName>
        <fullName evidence="2">HD-GYP domain</fullName>
    </submittedName>
</protein>
<organism evidence="2 3">
    <name type="scientific">Hahella chejuensis (strain KCTC 2396)</name>
    <dbReference type="NCBI Taxonomy" id="349521"/>
    <lineage>
        <taxon>Bacteria</taxon>
        <taxon>Pseudomonadati</taxon>
        <taxon>Pseudomonadota</taxon>
        <taxon>Gammaproteobacteria</taxon>
        <taxon>Oceanospirillales</taxon>
        <taxon>Hahellaceae</taxon>
        <taxon>Hahella</taxon>
    </lineage>
</organism>
<dbReference type="InterPro" id="IPR003607">
    <property type="entry name" value="HD/PDEase_dom"/>
</dbReference>
<gene>
    <name evidence="2" type="ordered locus">HCH_00273</name>
</gene>
<dbReference type="Pfam" id="PF11871">
    <property type="entry name" value="DUF3391"/>
    <property type="match status" value="1"/>
</dbReference>
<dbReference type="KEGG" id="hch:HCH_00273"/>
<dbReference type="PROSITE" id="PS51832">
    <property type="entry name" value="HD_GYP"/>
    <property type="match status" value="1"/>
</dbReference>
<reference evidence="2 3" key="1">
    <citation type="journal article" date="2005" name="Nucleic Acids Res.">
        <title>Genomic blueprint of Hahella chejuensis, a marine microbe producing an algicidal agent.</title>
        <authorList>
            <person name="Jeong H."/>
            <person name="Yim J.H."/>
            <person name="Lee C."/>
            <person name="Choi S.-H."/>
            <person name="Park Y.K."/>
            <person name="Yoon S.H."/>
            <person name="Hur C.-G."/>
            <person name="Kang H.-Y."/>
            <person name="Kim D."/>
            <person name="Lee H.H."/>
            <person name="Park K.H."/>
            <person name="Park S.-H."/>
            <person name="Park H.-S."/>
            <person name="Lee H.K."/>
            <person name="Oh T.K."/>
            <person name="Kim J.F."/>
        </authorList>
    </citation>
    <scope>NUCLEOTIDE SEQUENCE [LARGE SCALE GENOMIC DNA]</scope>
    <source>
        <strain evidence="2 3">KCTC 2396</strain>
    </source>
</reference>
<dbReference type="SUPFAM" id="SSF109604">
    <property type="entry name" value="HD-domain/PDEase-like"/>
    <property type="match status" value="1"/>
</dbReference>
<evidence type="ECO:0000313" key="2">
    <source>
        <dbReference type="EMBL" id="ABC27186.1"/>
    </source>
</evidence>
<keyword evidence="3" id="KW-1185">Reference proteome</keyword>
<dbReference type="Proteomes" id="UP000000238">
    <property type="component" value="Chromosome"/>
</dbReference>
<proteinExistence type="predicted"/>
<dbReference type="STRING" id="349521.HCH_00273"/>
<dbReference type="HOGENOM" id="CLU_000445_92_1_6"/>
<evidence type="ECO:0000313" key="3">
    <source>
        <dbReference type="Proteomes" id="UP000000238"/>
    </source>
</evidence>
<dbReference type="OrthoDB" id="9816273at2"/>
<dbReference type="RefSeq" id="WP_011394263.1">
    <property type="nucleotide sequence ID" value="NC_007645.1"/>
</dbReference>
<name>Q2SQ88_HAHCH</name>
<dbReference type="InterPro" id="IPR021812">
    <property type="entry name" value="DUF3391"/>
</dbReference>
<dbReference type="GO" id="GO:0008081">
    <property type="term" value="F:phosphoric diester hydrolase activity"/>
    <property type="evidence" value="ECO:0007669"/>
    <property type="project" value="UniProtKB-ARBA"/>
</dbReference>
<sequence length="414" mass="46866">MKHEIKTIELPCGKLEVGMFVSQLDRPWLDTPFPLQGFLLRTRRDIELLQQFCDYVYIDTVKGRKPKGGVSPLAVNIKDSLQRRRKLLPGVKLHNYVDVAPLEEEMPVAKALYKDFSANVAYLMDEMSRGASFQLKKFQALVAPMVESVIRNPDACALMARMKNQDSYAYKHSMSVSVWCVIMGRQLGLSQKDLEELAVGGLLLDVGKLQLPAELLMQARRLEDHEFELMKSHVARGLETVKNIEGVSRTILAMVENHHERHNGSGYPRGMAANAIPIYARIASLADCYDAITSQRPYAHPLPPSEAVRKLYEWRNVEFQAELVEEFIQAVGIYPAGTLVELTDGQVGIVIGEYRSRRLRPRLLMLLDCEKNLYDVPKELDLLDCLENSAGQPLHIERSLEPGSYDIDPETLYI</sequence>
<accession>Q2SQ88</accession>
<dbReference type="Pfam" id="PF13487">
    <property type="entry name" value="HD_5"/>
    <property type="match status" value="1"/>
</dbReference>
<dbReference type="Gene3D" id="1.10.3210.10">
    <property type="entry name" value="Hypothetical protein af1432"/>
    <property type="match status" value="1"/>
</dbReference>
<dbReference type="PANTHER" id="PTHR43155">
    <property type="entry name" value="CYCLIC DI-GMP PHOSPHODIESTERASE PA4108-RELATED"/>
    <property type="match status" value="1"/>
</dbReference>
<feature type="domain" description="HD-GYP" evidence="1">
    <location>
        <begin position="147"/>
        <end position="343"/>
    </location>
</feature>